<proteinExistence type="inferred from homology"/>
<evidence type="ECO:0000256" key="2">
    <source>
        <dbReference type="ARBA" id="ARBA00004687"/>
    </source>
</evidence>
<keyword evidence="9" id="KW-0325">Glycoprotein</keyword>
<name>A0ABQ8UB01_9EUKA</name>
<evidence type="ECO:0000256" key="10">
    <source>
        <dbReference type="SAM" id="MobiDB-lite"/>
    </source>
</evidence>
<keyword evidence="13" id="KW-1185">Reference proteome</keyword>
<evidence type="ECO:0000256" key="3">
    <source>
        <dbReference type="ARBA" id="ARBA00010345"/>
    </source>
</evidence>
<dbReference type="InterPro" id="IPR040039">
    <property type="entry name" value="PIGX"/>
</dbReference>
<keyword evidence="7 11" id="KW-1133">Transmembrane helix</keyword>
<keyword evidence="6" id="KW-0256">Endoplasmic reticulum</keyword>
<evidence type="ECO:0000256" key="5">
    <source>
        <dbReference type="ARBA" id="ARBA00022692"/>
    </source>
</evidence>
<reference evidence="12" key="1">
    <citation type="journal article" date="2022" name="bioRxiv">
        <title>Genomics of Preaxostyla Flagellates Illuminates Evolutionary Transitions and the Path Towards Mitochondrial Loss.</title>
        <authorList>
            <person name="Novak L.V.F."/>
            <person name="Treitli S.C."/>
            <person name="Pyrih J."/>
            <person name="Halakuc P."/>
            <person name="Pipaliya S.V."/>
            <person name="Vacek V."/>
            <person name="Brzon O."/>
            <person name="Soukal P."/>
            <person name="Eme L."/>
            <person name="Dacks J.B."/>
            <person name="Karnkowska A."/>
            <person name="Elias M."/>
            <person name="Hampl V."/>
        </authorList>
    </citation>
    <scope>NUCLEOTIDE SEQUENCE</scope>
    <source>
        <strain evidence="12">RCP-MX</strain>
    </source>
</reference>
<keyword evidence="5 11" id="KW-0812">Transmembrane</keyword>
<evidence type="ECO:0000256" key="11">
    <source>
        <dbReference type="SAM" id="Phobius"/>
    </source>
</evidence>
<feature type="transmembrane region" description="Helical" evidence="11">
    <location>
        <begin position="276"/>
        <end position="297"/>
    </location>
</feature>
<keyword evidence="8 11" id="KW-0472">Membrane</keyword>
<comment type="caution">
    <text evidence="12">The sequence shown here is derived from an EMBL/GenBank/DDBJ whole genome shotgun (WGS) entry which is preliminary data.</text>
</comment>
<keyword evidence="4" id="KW-0337">GPI-anchor biosynthesis</keyword>
<comment type="pathway">
    <text evidence="2">Glycolipid biosynthesis; glycosylphosphatidylinositol-anchor biosynthesis.</text>
</comment>
<sequence length="307" mass="33423">MGILTDAFGTPLVDGTKPTEGGGGRKAEGMRPSIVFLPKGLEPGIMKLLLVALFLFSSLTFAAAQQLQRILDGQARVEYAILGDGYHRELSLNFTLEEPEVDKCVDTSCILALLQHFPREAYVDPYQLEQNHVFGGPRCVISRNPNLESLSSSATSLPHLVTAYKNLTATGYAHISIPFHLRYQLAALPSDSASPLKGWRQYLSPDEPRGTIHIAPPTVLISCQRCPLLAHLTSEEGVEISPGAVDESHHWIRVVEPALVPSTLSVPVGNLLHAPLVKAATTGVLWVTAVLLAIFAWRNRVQVQKSE</sequence>
<dbReference type="InterPro" id="IPR013233">
    <property type="entry name" value="PIG-X/PBN1"/>
</dbReference>
<feature type="region of interest" description="Disordered" evidence="10">
    <location>
        <begin position="1"/>
        <end position="26"/>
    </location>
</feature>
<evidence type="ECO:0000313" key="13">
    <source>
        <dbReference type="Proteomes" id="UP001141327"/>
    </source>
</evidence>
<gene>
    <name evidence="12" type="ORF">PAPYR_8301</name>
</gene>
<evidence type="ECO:0000256" key="1">
    <source>
        <dbReference type="ARBA" id="ARBA00004389"/>
    </source>
</evidence>
<dbReference type="Proteomes" id="UP001141327">
    <property type="component" value="Unassembled WGS sequence"/>
</dbReference>
<protein>
    <recommendedName>
        <fullName evidence="14">Phosphatidylinositol-glycan biosynthesis class X protein</fullName>
    </recommendedName>
</protein>
<comment type="subcellular location">
    <subcellularLocation>
        <location evidence="1">Endoplasmic reticulum membrane</location>
        <topology evidence="1">Single-pass membrane protein</topology>
    </subcellularLocation>
</comment>
<evidence type="ECO:0000256" key="7">
    <source>
        <dbReference type="ARBA" id="ARBA00022989"/>
    </source>
</evidence>
<evidence type="ECO:0008006" key="14">
    <source>
        <dbReference type="Google" id="ProtNLM"/>
    </source>
</evidence>
<dbReference type="PANTHER" id="PTHR28650:SF1">
    <property type="entry name" value="PHOSPHATIDYLINOSITOL-GLYCAN BIOSYNTHESIS CLASS X PROTEIN"/>
    <property type="match status" value="1"/>
</dbReference>
<dbReference type="PANTHER" id="PTHR28650">
    <property type="entry name" value="PHOSPHATIDYLINOSITOL-GLYCAN BIOSYNTHESIS CLASS X PROTEIN"/>
    <property type="match status" value="1"/>
</dbReference>
<dbReference type="Pfam" id="PF08320">
    <property type="entry name" value="PIG-X"/>
    <property type="match status" value="1"/>
</dbReference>
<evidence type="ECO:0000256" key="6">
    <source>
        <dbReference type="ARBA" id="ARBA00022824"/>
    </source>
</evidence>
<evidence type="ECO:0000256" key="8">
    <source>
        <dbReference type="ARBA" id="ARBA00023136"/>
    </source>
</evidence>
<evidence type="ECO:0000256" key="9">
    <source>
        <dbReference type="ARBA" id="ARBA00023180"/>
    </source>
</evidence>
<evidence type="ECO:0000256" key="4">
    <source>
        <dbReference type="ARBA" id="ARBA00022502"/>
    </source>
</evidence>
<accession>A0ABQ8UB01</accession>
<evidence type="ECO:0000313" key="12">
    <source>
        <dbReference type="EMBL" id="KAJ4456474.1"/>
    </source>
</evidence>
<comment type="similarity">
    <text evidence="3">Belongs to the PIGX family.</text>
</comment>
<dbReference type="EMBL" id="JAPMOS010000069">
    <property type="protein sequence ID" value="KAJ4456474.1"/>
    <property type="molecule type" value="Genomic_DNA"/>
</dbReference>
<organism evidence="12 13">
    <name type="scientific">Paratrimastix pyriformis</name>
    <dbReference type="NCBI Taxonomy" id="342808"/>
    <lineage>
        <taxon>Eukaryota</taxon>
        <taxon>Metamonada</taxon>
        <taxon>Preaxostyla</taxon>
        <taxon>Paratrimastigidae</taxon>
        <taxon>Paratrimastix</taxon>
    </lineage>
</organism>